<dbReference type="FunFam" id="3.30.70.270:FF:000001">
    <property type="entry name" value="Diguanylate cyclase domain protein"/>
    <property type="match status" value="1"/>
</dbReference>
<dbReference type="InterPro" id="IPR035919">
    <property type="entry name" value="EAL_sf"/>
</dbReference>
<dbReference type="InterPro" id="IPR001610">
    <property type="entry name" value="PAC"/>
</dbReference>
<feature type="domain" description="GGDEF" evidence="6">
    <location>
        <begin position="854"/>
        <end position="987"/>
    </location>
</feature>
<dbReference type="KEGG" id="ddz:DSYM_00740"/>
<dbReference type="Pfam" id="PF00990">
    <property type="entry name" value="GGDEF"/>
    <property type="match status" value="1"/>
</dbReference>
<dbReference type="SMART" id="SM00052">
    <property type="entry name" value="EAL"/>
    <property type="match status" value="1"/>
</dbReference>
<evidence type="ECO:0000256" key="2">
    <source>
        <dbReference type="SAM" id="Phobius"/>
    </source>
</evidence>
<dbReference type="PROSITE" id="PS50113">
    <property type="entry name" value="PAC"/>
    <property type="match status" value="1"/>
</dbReference>
<comment type="catalytic activity">
    <reaction evidence="1">
        <text>3',3'-c-di-GMP + H2O = 5'-phosphoguanylyl(3'-&gt;5')guanosine + H(+)</text>
        <dbReference type="Rhea" id="RHEA:24902"/>
        <dbReference type="ChEBI" id="CHEBI:15377"/>
        <dbReference type="ChEBI" id="CHEBI:15378"/>
        <dbReference type="ChEBI" id="CHEBI:58754"/>
        <dbReference type="ChEBI" id="CHEBI:58805"/>
        <dbReference type="EC" id="3.1.4.52"/>
    </reaction>
    <physiologicalReaction direction="left-to-right" evidence="1">
        <dbReference type="Rhea" id="RHEA:24903"/>
    </physiologicalReaction>
</comment>
<dbReference type="Pfam" id="PF13185">
    <property type="entry name" value="GAF_2"/>
    <property type="match status" value="2"/>
</dbReference>
<dbReference type="InterPro" id="IPR001633">
    <property type="entry name" value="EAL_dom"/>
</dbReference>
<dbReference type="FunFam" id="3.20.20.450:FF:000001">
    <property type="entry name" value="Cyclic di-GMP phosphodiesterase yahA"/>
    <property type="match status" value="1"/>
</dbReference>
<feature type="domain" description="PAS" evidence="3">
    <location>
        <begin position="384"/>
        <end position="456"/>
    </location>
</feature>
<evidence type="ECO:0000259" key="4">
    <source>
        <dbReference type="PROSITE" id="PS50113"/>
    </source>
</evidence>
<proteinExistence type="predicted"/>
<dbReference type="CDD" id="cd01949">
    <property type="entry name" value="GGDEF"/>
    <property type="match status" value="1"/>
</dbReference>
<dbReference type="SUPFAM" id="SSF55781">
    <property type="entry name" value="GAF domain-like"/>
    <property type="match status" value="2"/>
</dbReference>
<dbReference type="PROSITE" id="PS50883">
    <property type="entry name" value="EAL"/>
    <property type="match status" value="1"/>
</dbReference>
<dbReference type="InterPro" id="IPR000014">
    <property type="entry name" value="PAS"/>
</dbReference>
<dbReference type="Proteomes" id="UP000662914">
    <property type="component" value="Chromosome"/>
</dbReference>
<keyword evidence="2" id="KW-0472">Membrane</keyword>
<dbReference type="Pfam" id="PF00563">
    <property type="entry name" value="EAL"/>
    <property type="match status" value="1"/>
</dbReference>
<dbReference type="InterPro" id="IPR035965">
    <property type="entry name" value="PAS-like_dom_sf"/>
</dbReference>
<reference evidence="7" key="1">
    <citation type="journal article" name="DNA Res.">
        <title>The physiological potential of anammox bacteria as revealed by their core genome structure.</title>
        <authorList>
            <person name="Okubo T."/>
            <person name="Toyoda A."/>
            <person name="Fukuhara K."/>
            <person name="Uchiyama I."/>
            <person name="Harigaya Y."/>
            <person name="Kuroiwa M."/>
            <person name="Suzuki T."/>
            <person name="Murakami Y."/>
            <person name="Suwa Y."/>
            <person name="Takami H."/>
        </authorList>
    </citation>
    <scope>NUCLEOTIDE SEQUENCE</scope>
    <source>
        <strain evidence="7">317325-3</strain>
    </source>
</reference>
<dbReference type="CDD" id="cd01948">
    <property type="entry name" value="EAL"/>
    <property type="match status" value="1"/>
</dbReference>
<dbReference type="CDD" id="cd00130">
    <property type="entry name" value="PAS"/>
    <property type="match status" value="3"/>
</dbReference>
<dbReference type="InterPro" id="IPR043128">
    <property type="entry name" value="Rev_trsase/Diguanyl_cyclase"/>
</dbReference>
<keyword evidence="2" id="KW-0812">Transmembrane</keyword>
<dbReference type="GO" id="GO:0071111">
    <property type="term" value="F:cyclic-guanylate-specific phosphodiesterase activity"/>
    <property type="evidence" value="ECO:0007669"/>
    <property type="project" value="UniProtKB-EC"/>
</dbReference>
<name>A0A809R4Z5_9PROT</name>
<accession>A0A809R4Z5</accession>
<dbReference type="PANTHER" id="PTHR44757:SF2">
    <property type="entry name" value="BIOFILM ARCHITECTURE MAINTENANCE PROTEIN MBAA"/>
    <property type="match status" value="1"/>
</dbReference>
<dbReference type="InterPro" id="IPR013655">
    <property type="entry name" value="PAS_fold_3"/>
</dbReference>
<dbReference type="NCBIfam" id="TIGR00229">
    <property type="entry name" value="sensory_box"/>
    <property type="match status" value="3"/>
</dbReference>
<dbReference type="SMART" id="SM00267">
    <property type="entry name" value="GGDEF"/>
    <property type="match status" value="1"/>
</dbReference>
<keyword evidence="2" id="KW-1133">Transmembrane helix</keyword>
<dbReference type="InterPro" id="IPR029787">
    <property type="entry name" value="Nucleotide_cyclase"/>
</dbReference>
<dbReference type="SUPFAM" id="SSF55073">
    <property type="entry name" value="Nucleotide cyclase"/>
    <property type="match status" value="1"/>
</dbReference>
<dbReference type="GO" id="GO:0071732">
    <property type="term" value="P:cellular response to nitric oxide"/>
    <property type="evidence" value="ECO:0007669"/>
    <property type="project" value="UniProtKB-ARBA"/>
</dbReference>
<dbReference type="SMART" id="SM00091">
    <property type="entry name" value="PAS"/>
    <property type="match status" value="3"/>
</dbReference>
<feature type="domain" description="EAL" evidence="5">
    <location>
        <begin position="996"/>
        <end position="1250"/>
    </location>
</feature>
<evidence type="ECO:0000259" key="3">
    <source>
        <dbReference type="PROSITE" id="PS50112"/>
    </source>
</evidence>
<protein>
    <recommendedName>
        <fullName evidence="9">Diguanylate cyclase</fullName>
    </recommendedName>
</protein>
<dbReference type="SMART" id="SM00086">
    <property type="entry name" value="PAC"/>
    <property type="match status" value="2"/>
</dbReference>
<evidence type="ECO:0000256" key="1">
    <source>
        <dbReference type="ARBA" id="ARBA00051114"/>
    </source>
</evidence>
<dbReference type="Gene3D" id="3.30.70.270">
    <property type="match status" value="1"/>
</dbReference>
<dbReference type="InterPro" id="IPR052155">
    <property type="entry name" value="Biofilm_reg_signaling"/>
</dbReference>
<dbReference type="AlphaFoldDB" id="A0A809R4Z5"/>
<dbReference type="GO" id="GO:0006355">
    <property type="term" value="P:regulation of DNA-templated transcription"/>
    <property type="evidence" value="ECO:0007669"/>
    <property type="project" value="InterPro"/>
</dbReference>
<dbReference type="PROSITE" id="PS50112">
    <property type="entry name" value="PAS"/>
    <property type="match status" value="2"/>
</dbReference>
<dbReference type="Pfam" id="PF08447">
    <property type="entry name" value="PAS_3"/>
    <property type="match status" value="2"/>
</dbReference>
<organism evidence="7 8">
    <name type="scientific">Candidatus Desulfobacillus denitrificans</name>
    <dbReference type="NCBI Taxonomy" id="2608985"/>
    <lineage>
        <taxon>Bacteria</taxon>
        <taxon>Pseudomonadati</taxon>
        <taxon>Pseudomonadota</taxon>
        <taxon>Betaproteobacteria</taxon>
        <taxon>Candidatus Desulfobacillus</taxon>
    </lineage>
</organism>
<dbReference type="Pfam" id="PF00989">
    <property type="entry name" value="PAS"/>
    <property type="match status" value="1"/>
</dbReference>
<evidence type="ECO:0000259" key="5">
    <source>
        <dbReference type="PROSITE" id="PS50883"/>
    </source>
</evidence>
<dbReference type="InterPro" id="IPR000700">
    <property type="entry name" value="PAS-assoc_C"/>
</dbReference>
<dbReference type="InterPro" id="IPR000160">
    <property type="entry name" value="GGDEF_dom"/>
</dbReference>
<evidence type="ECO:0000313" key="8">
    <source>
        <dbReference type="Proteomes" id="UP000662914"/>
    </source>
</evidence>
<dbReference type="SUPFAM" id="SSF55785">
    <property type="entry name" value="PYP-like sensor domain (PAS domain)"/>
    <property type="match status" value="3"/>
</dbReference>
<dbReference type="Gene3D" id="3.30.450.40">
    <property type="match status" value="2"/>
</dbReference>
<evidence type="ECO:0008006" key="9">
    <source>
        <dbReference type="Google" id="ProtNLM"/>
    </source>
</evidence>
<dbReference type="InterPro" id="IPR013767">
    <property type="entry name" value="PAS_fold"/>
</dbReference>
<feature type="domain" description="PAC" evidence="4">
    <location>
        <begin position="460"/>
        <end position="511"/>
    </location>
</feature>
<dbReference type="InterPro" id="IPR003018">
    <property type="entry name" value="GAF"/>
</dbReference>
<dbReference type="EMBL" id="AP021857">
    <property type="protein sequence ID" value="BBO19375.1"/>
    <property type="molecule type" value="Genomic_DNA"/>
</dbReference>
<dbReference type="InterPro" id="IPR029016">
    <property type="entry name" value="GAF-like_dom_sf"/>
</dbReference>
<dbReference type="NCBIfam" id="TIGR00254">
    <property type="entry name" value="GGDEF"/>
    <property type="match status" value="1"/>
</dbReference>
<dbReference type="Gene3D" id="2.10.70.100">
    <property type="match status" value="2"/>
</dbReference>
<dbReference type="PANTHER" id="PTHR44757">
    <property type="entry name" value="DIGUANYLATE CYCLASE DGCP"/>
    <property type="match status" value="1"/>
</dbReference>
<sequence>MPTPTSSSQAIVRGSALIAALLLLLALAMRWQHEPVRLHPSAVLFVALGFATFAALVWAAGRRMRRLESDKQELAHDYRTILDAAPEGVIVFDRAGVITLATDRAEELFGYAPGELAGIPLERLVPERVRDKHLRRRNDFICQASGNAVVQGERMLARRKDGSEFLACLNIGARHTAAGTAMTLFVADISQHARREAELNRINRALRLLSEASQVMRKADSQIELLQEICRIVIEAGGYRFAFIGYAENDAARSVHPVAWGGFEDGYLSELRVTWDDSPSGRGAAGGAIRGGRRVVVRSIARDPSMAPWRGMLLQRGYASVAAFPLPIEATLRAVLVIYAASEDAFGKEECRLLDDLAADIVHGIGALRATESRRHSETALRRSEALLDRSQQIAHVGSWEWDLVNQAVRWSDQLYRIFGYEPDEIEPSKDAVIARTHPDDRERVAREIRGLVQGESSSQEIDHRVVWEDGLVRHVHMQCEAEFRDGRPARIVGSVQDVTAQVRREMELQRTNRALRMLSAVSQATRQAASEADLLQRACDIVVVTGGYHFAWIAGKEPGPEKRVAHLASAGHPGMLEPVGSGIVNWDENHPYGQGPVGRALRSGRPCIVRDAQTDPIYAAWRDYPREMGFIATASFPLLVDGKIESALVIYAADDAFGDAECELLQDLARDIGHALVALRATAARNEAEAALRRNEALLGRAESLAHVGSWEWDLRSGAVQWSEESFRIFGLDPQGAAPDLETALARAHPDDRSMVRGRLEGVAAGQALSTEMDFRILHGEQVRWVHAKAEMEYHDTGPLRMTGIIQDISERRAYEARLAEIASHDNLTGLPNRNLLNDRLGQALAHARRSGNLVAVGFVDLDRFKIINDTLGHDAGDELLKEIAQRLSGCLRSSDTVARQGGDEFVVVITDMQRPEDAAPVAQKLLDALAPPMTLNGREIVPGASIGFALYPQDGDTLQALLMSADKAMYAAKQAGRGQYRFFDPEMNRAAADWLEVGAELHHALERDEFELHYQPKVDLQSGAITGVEALLRWHSPDMGLVSPAKFIPILEETGLILEVGEWVIARACRQARLWQEQGLPPLRIAVNLSPRQFQSRNLAERIRTLIDQPDFLPEFLELEITESMVMQNVERAIATLEQLRALGVRIAIDDFGTGYSSLAVLKRFPVDCLKVDRSFVRDVPNDPDDVAITRSVIALAHSMGLSVVAEGVETEAQRAFLVDSQCDEMQGFLFSKPLPAAELAVLFREKAALAA</sequence>
<dbReference type="PROSITE" id="PS50887">
    <property type="entry name" value="GGDEF"/>
    <property type="match status" value="1"/>
</dbReference>
<gene>
    <name evidence="7" type="ORF">DSYM_00740</name>
</gene>
<dbReference type="SUPFAM" id="SSF141868">
    <property type="entry name" value="EAL domain-like"/>
    <property type="match status" value="1"/>
</dbReference>
<dbReference type="Gene3D" id="3.30.450.20">
    <property type="entry name" value="PAS domain"/>
    <property type="match status" value="3"/>
</dbReference>
<feature type="transmembrane region" description="Helical" evidence="2">
    <location>
        <begin position="42"/>
        <end position="61"/>
    </location>
</feature>
<dbReference type="Gene3D" id="3.20.20.450">
    <property type="entry name" value="EAL domain"/>
    <property type="match status" value="1"/>
</dbReference>
<feature type="domain" description="PAS" evidence="3">
    <location>
        <begin position="74"/>
        <end position="127"/>
    </location>
</feature>
<evidence type="ECO:0000259" key="6">
    <source>
        <dbReference type="PROSITE" id="PS50887"/>
    </source>
</evidence>
<evidence type="ECO:0000313" key="7">
    <source>
        <dbReference type="EMBL" id="BBO19375.1"/>
    </source>
</evidence>